<organism evidence="1">
    <name type="scientific">Bionectria ochroleuca</name>
    <name type="common">Gliocladium roseum</name>
    <dbReference type="NCBI Taxonomy" id="29856"/>
    <lineage>
        <taxon>Eukaryota</taxon>
        <taxon>Fungi</taxon>
        <taxon>Dikarya</taxon>
        <taxon>Ascomycota</taxon>
        <taxon>Pezizomycotina</taxon>
        <taxon>Sordariomycetes</taxon>
        <taxon>Hypocreomycetidae</taxon>
        <taxon>Hypocreales</taxon>
        <taxon>Bionectriaceae</taxon>
        <taxon>Clonostachys</taxon>
    </lineage>
</organism>
<evidence type="ECO:0000313" key="1">
    <source>
        <dbReference type="EMBL" id="CEO51846.1"/>
    </source>
</evidence>
<reference evidence="1" key="1">
    <citation type="submission" date="2015-01" db="EMBL/GenBank/DDBJ databases">
        <authorList>
            <person name="Durling Mikael"/>
        </authorList>
    </citation>
    <scope>NUCLEOTIDE SEQUENCE</scope>
</reference>
<dbReference type="EMBL" id="CDPU01000025">
    <property type="protein sequence ID" value="CEO51846.1"/>
    <property type="molecule type" value="Genomic_DNA"/>
</dbReference>
<dbReference type="AlphaFoldDB" id="A0A0B7KAX8"/>
<accession>A0A0B7KAX8</accession>
<protein>
    <submittedName>
        <fullName evidence="1">Uncharacterized protein</fullName>
    </submittedName>
</protein>
<sequence>MVNTYVIAPNFTTSPPPVITYPESTPSANGKPPLDPFSIEAGRVQLGDVLADPFGPELKALNRADRKKINGKFVDRTSEHGGLKAKRSELFDGRLGIWANLLATLGLGPSINIGIHWESKSDDEIEAEALWTYSFDPDDTYVKSVLQSNSVKGYLDKYPEAPLYMVSGLKVAHGAKASSTASNNVDGNAGAETSSGLANFKLLNLIWNRSKHVSFKTATDFVLAVQLRHIMLGGQGEPIHSVSVKNTSMADGTADSGGSDWAKKYQGTEGDIKKVVDHEQYEKINGEGVVVLLPDVESEDDY</sequence>
<name>A0A0B7KAX8_BIOOC</name>
<proteinExistence type="predicted"/>
<gene>
    <name evidence="1" type="ORF">BN869_000007904_1</name>
</gene>